<comment type="caution">
    <text evidence="1">The sequence shown here is derived from an EMBL/GenBank/DDBJ whole genome shotgun (WGS) entry which is preliminary data.</text>
</comment>
<name>A0A8S4GAS1_PLUXY</name>
<proteinExistence type="predicted"/>
<protein>
    <submittedName>
        <fullName evidence="1">(diamondback moth) hypothetical protein</fullName>
    </submittedName>
</protein>
<accession>A0A8S4GAS1</accession>
<dbReference type="AlphaFoldDB" id="A0A8S4GAS1"/>
<gene>
    <name evidence="1" type="ORF">PLXY2_LOCUS16473</name>
</gene>
<sequence length="254" mass="27930">MRCHQVLQIVLLLLSEAIAFRIYNPRRVYMPTLEMNCYEMPMKVTMVPARTKSEAWRLQKKLKVSAALPPGGAGVSTSPAPLNALEIQKRFDHLFTETDDIVKEHAKLVQDINSLRQVVFVAPLADETKDYDESVYHEIIETTSTTTARPTPRPSPSTTPPAKWSKPGGIPVLLLGGASQRLSVKSASAPRPTISLVGTSASPLAKHPYPFVGPGAAKPYRVCMPTSLPVTYAAPTRRPSLWSRLLSFFPRLTG</sequence>
<dbReference type="Proteomes" id="UP000653454">
    <property type="component" value="Unassembled WGS sequence"/>
</dbReference>
<keyword evidence="2" id="KW-1185">Reference proteome</keyword>
<dbReference type="EMBL" id="CAJHNJ030000514">
    <property type="protein sequence ID" value="CAG9138223.1"/>
    <property type="molecule type" value="Genomic_DNA"/>
</dbReference>
<evidence type="ECO:0000313" key="2">
    <source>
        <dbReference type="Proteomes" id="UP000653454"/>
    </source>
</evidence>
<reference evidence="1" key="1">
    <citation type="submission" date="2020-11" db="EMBL/GenBank/DDBJ databases">
        <authorList>
            <person name="Whiteford S."/>
        </authorList>
    </citation>
    <scope>NUCLEOTIDE SEQUENCE</scope>
</reference>
<evidence type="ECO:0000313" key="1">
    <source>
        <dbReference type="EMBL" id="CAG9138223.1"/>
    </source>
</evidence>
<organism evidence="1 2">
    <name type="scientific">Plutella xylostella</name>
    <name type="common">Diamondback moth</name>
    <name type="synonym">Plutella maculipennis</name>
    <dbReference type="NCBI Taxonomy" id="51655"/>
    <lineage>
        <taxon>Eukaryota</taxon>
        <taxon>Metazoa</taxon>
        <taxon>Ecdysozoa</taxon>
        <taxon>Arthropoda</taxon>
        <taxon>Hexapoda</taxon>
        <taxon>Insecta</taxon>
        <taxon>Pterygota</taxon>
        <taxon>Neoptera</taxon>
        <taxon>Endopterygota</taxon>
        <taxon>Lepidoptera</taxon>
        <taxon>Glossata</taxon>
        <taxon>Ditrysia</taxon>
        <taxon>Yponomeutoidea</taxon>
        <taxon>Plutellidae</taxon>
        <taxon>Plutella</taxon>
    </lineage>
</organism>